<dbReference type="PANTHER" id="PTHR34047:SF8">
    <property type="entry name" value="PROTEIN YKFC"/>
    <property type="match status" value="1"/>
</dbReference>
<protein>
    <submittedName>
        <fullName evidence="2">RNA-dependent DNA polymerase</fullName>
    </submittedName>
</protein>
<proteinExistence type="predicted"/>
<dbReference type="RefSeq" id="WP_148884724.1">
    <property type="nucleotide sequence ID" value="NZ_VSTG01000001.1"/>
</dbReference>
<dbReference type="PANTHER" id="PTHR34047">
    <property type="entry name" value="NUCLEAR INTRON MATURASE 1, MITOCHONDRIAL-RELATED"/>
    <property type="match status" value="1"/>
</dbReference>
<comment type="caution">
    <text evidence="2">The sequence shown here is derived from an EMBL/GenBank/DDBJ whole genome shotgun (WGS) entry which is preliminary data.</text>
</comment>
<feature type="domain" description="Reverse transcriptase" evidence="1">
    <location>
        <begin position="59"/>
        <end position="307"/>
    </location>
</feature>
<dbReference type="EMBL" id="VSTG01000001">
    <property type="protein sequence ID" value="TYL60144.1"/>
    <property type="molecule type" value="Genomic_DNA"/>
</dbReference>
<reference evidence="2 3" key="2">
    <citation type="submission" date="2019-09" db="EMBL/GenBank/DDBJ databases">
        <title>Strain-level analysis of Eubacterium rectale using genomes from metagenomes.</title>
        <authorList>
            <person name="Karcher N."/>
            <person name="Segata N."/>
        </authorList>
    </citation>
    <scope>NUCLEOTIDE SEQUENCE [LARGE SCALE GENOMIC DNA]</scope>
    <source>
        <strain evidence="2 3">L2-21</strain>
    </source>
</reference>
<evidence type="ECO:0000313" key="2">
    <source>
        <dbReference type="EMBL" id="TYL60144.1"/>
    </source>
</evidence>
<dbReference type="SUPFAM" id="SSF56672">
    <property type="entry name" value="DNA/RNA polymerases"/>
    <property type="match status" value="1"/>
</dbReference>
<dbReference type="InterPro" id="IPR000477">
    <property type="entry name" value="RT_dom"/>
</dbReference>
<organism evidence="2 3">
    <name type="scientific">Agathobacter rectalis</name>
    <dbReference type="NCBI Taxonomy" id="39491"/>
    <lineage>
        <taxon>Bacteria</taxon>
        <taxon>Bacillati</taxon>
        <taxon>Bacillota</taxon>
        <taxon>Clostridia</taxon>
        <taxon>Lachnospirales</taxon>
        <taxon>Lachnospiraceae</taxon>
        <taxon>Agathobacter</taxon>
    </lineage>
</organism>
<dbReference type="InterPro" id="IPR051083">
    <property type="entry name" value="GrpII_Intron_Splice-Mob/Def"/>
</dbReference>
<evidence type="ECO:0000259" key="1">
    <source>
        <dbReference type="PROSITE" id="PS50878"/>
    </source>
</evidence>
<dbReference type="CDD" id="cd01651">
    <property type="entry name" value="RT_G2_intron"/>
    <property type="match status" value="1"/>
</dbReference>
<evidence type="ECO:0000313" key="3">
    <source>
        <dbReference type="Proteomes" id="UP000324325"/>
    </source>
</evidence>
<dbReference type="AlphaFoldDB" id="A0A5S4VRA5"/>
<dbReference type="Pfam" id="PF00078">
    <property type="entry name" value="RVT_1"/>
    <property type="match status" value="1"/>
</dbReference>
<dbReference type="PROSITE" id="PS50878">
    <property type="entry name" value="RT_POL"/>
    <property type="match status" value="1"/>
</dbReference>
<name>A0A5S4VRA5_9FIRM</name>
<dbReference type="InterPro" id="IPR043502">
    <property type="entry name" value="DNA/RNA_pol_sf"/>
</dbReference>
<dbReference type="Proteomes" id="UP000324325">
    <property type="component" value="Unassembled WGS sequence"/>
</dbReference>
<reference evidence="2 3" key="1">
    <citation type="submission" date="2019-08" db="EMBL/GenBank/DDBJ databases">
        <authorList>
            <person name="Duncan S."/>
            <person name="Walker A."/>
        </authorList>
    </citation>
    <scope>NUCLEOTIDE SEQUENCE [LARGE SCALE GENOMIC DNA]</scope>
    <source>
        <strain evidence="2 3">L2-21</strain>
    </source>
</reference>
<sequence>MKTFDVKHSDIVNFENILEADKNASQCKHYRDENLKFSAHREEGIIDLLNRLTYYPVFDEEGNQIPGKTESSYKVGRYRKKQIYEPKPRIIMALEYPDRVVQWAYYQILNPLFDKQFITHSYGCRQGKGTTKARDQLQRWLRKVNRSGKTWYVLKLDISKYFYRVDHAVLMDILSRKIKDEEILRDLYKLINCENTAFGLPAGVQPELCNEEDWLFDRGMPIGNLTSQMFANIYLNELDQYCKHELGIHLFIRYVDDIIILWPDKEELKGILDNIKNFLEERLHLELNNKTSIRPAWLPVTFVGAQISPKFIRMRKSTRKRMFRRIKFIKKLFEACEIGFQKLNNTMQSYFGLIQHFTAGNLLRKIIDEFSFRIRNNS</sequence>
<gene>
    <name evidence="2" type="ORF">FYL37_00640</name>
</gene>
<accession>A0A5S4VRA5</accession>